<evidence type="ECO:0000313" key="8">
    <source>
        <dbReference type="EMBL" id="KAJ9661444.1"/>
    </source>
</evidence>
<dbReference type="PROSITE" id="PS50850">
    <property type="entry name" value="MFS"/>
    <property type="match status" value="1"/>
</dbReference>
<dbReference type="PANTHER" id="PTHR43791:SF103">
    <property type="entry name" value="MAJOR FACILITATOR SUPERFAMILY (MFS) PROFILE DOMAIN-CONTAINING PROTEIN-RELATED"/>
    <property type="match status" value="1"/>
</dbReference>
<feature type="transmembrane region" description="Helical" evidence="6">
    <location>
        <begin position="208"/>
        <end position="228"/>
    </location>
</feature>
<proteinExistence type="predicted"/>
<keyword evidence="9" id="KW-1185">Reference proteome</keyword>
<dbReference type="Gene3D" id="1.20.1250.20">
    <property type="entry name" value="MFS general substrate transporter like domains"/>
    <property type="match status" value="1"/>
</dbReference>
<dbReference type="EMBL" id="JAPDRL010000057">
    <property type="protein sequence ID" value="KAJ9661444.1"/>
    <property type="molecule type" value="Genomic_DNA"/>
</dbReference>
<feature type="transmembrane region" description="Helical" evidence="6">
    <location>
        <begin position="341"/>
        <end position="360"/>
    </location>
</feature>
<dbReference type="InterPro" id="IPR036259">
    <property type="entry name" value="MFS_trans_sf"/>
</dbReference>
<keyword evidence="5 6" id="KW-0472">Membrane</keyword>
<evidence type="ECO:0000256" key="3">
    <source>
        <dbReference type="ARBA" id="ARBA00022692"/>
    </source>
</evidence>
<evidence type="ECO:0000256" key="5">
    <source>
        <dbReference type="ARBA" id="ARBA00023136"/>
    </source>
</evidence>
<name>A0ABQ9NP34_9PEZI</name>
<evidence type="ECO:0000256" key="4">
    <source>
        <dbReference type="ARBA" id="ARBA00022989"/>
    </source>
</evidence>
<sequence>MSEKIRQDPMATVNMEEVATPKPSDELAVVYVVDPEEEKQVLKKLDRVILPLMALVYFFQYLDKQSINYAAVFGLSKDLDLSGTEFSWVISLFYFGQLCSEYPGAYLMSRLPITILVGVTIVLWGGAEMCLAASTGFSSLAAVRFLLGFTEGIVSPSFMIITSTWYRRKENPVRIATWVSMFGVSQIVGGLMMYGIGGAKLSMQTWRVMFLVCGGLTVGCGVLFIAFMPRDTTTAWFLNERERRVATERLALDRATRDHTTFDWSQAKEALTEPRTLFYALMALFITIPTPITKFSSLVINGFGYSPFQTMLVGLPSGAVAFILTWIGAISPLYFPNSRCYIGILLASMPMLGSLLLLTLPAHMSWGIVVSTWFAGSSAPPLSIAIGLMSSNVKGNTKKAVVGAIFFVFYCVGCISGPQLWQRQDAPRYYKGCIASVTSWGLLIISFLAYSYSAKYSNRKRDREALEGRQGSVVADNNIGVSVDSDLTERQDRAFRYIY</sequence>
<comment type="caution">
    <text evidence="8">The sequence shown here is derived from an EMBL/GenBank/DDBJ whole genome shotgun (WGS) entry which is preliminary data.</text>
</comment>
<evidence type="ECO:0000256" key="6">
    <source>
        <dbReference type="SAM" id="Phobius"/>
    </source>
</evidence>
<feature type="transmembrane region" description="Helical" evidence="6">
    <location>
        <begin position="277"/>
        <end position="300"/>
    </location>
</feature>
<dbReference type="InterPro" id="IPR011701">
    <property type="entry name" value="MFS"/>
</dbReference>
<accession>A0ABQ9NP34</accession>
<comment type="subcellular location">
    <subcellularLocation>
        <location evidence="1">Membrane</location>
        <topology evidence="1">Multi-pass membrane protein</topology>
    </subcellularLocation>
</comment>
<feature type="transmembrane region" description="Helical" evidence="6">
    <location>
        <begin position="433"/>
        <end position="453"/>
    </location>
</feature>
<dbReference type="PANTHER" id="PTHR43791">
    <property type="entry name" value="PERMEASE-RELATED"/>
    <property type="match status" value="1"/>
</dbReference>
<dbReference type="Pfam" id="PF07690">
    <property type="entry name" value="MFS_1"/>
    <property type="match status" value="1"/>
</dbReference>
<feature type="transmembrane region" description="Helical" evidence="6">
    <location>
        <begin position="312"/>
        <end position="334"/>
    </location>
</feature>
<protein>
    <recommendedName>
        <fullName evidence="7">Major facilitator superfamily (MFS) profile domain-containing protein</fullName>
    </recommendedName>
</protein>
<feature type="transmembrane region" description="Helical" evidence="6">
    <location>
        <begin position="111"/>
        <end position="135"/>
    </location>
</feature>
<dbReference type="SUPFAM" id="SSF103473">
    <property type="entry name" value="MFS general substrate transporter"/>
    <property type="match status" value="1"/>
</dbReference>
<dbReference type="InterPro" id="IPR020846">
    <property type="entry name" value="MFS_dom"/>
</dbReference>
<evidence type="ECO:0000313" key="9">
    <source>
        <dbReference type="Proteomes" id="UP001172684"/>
    </source>
</evidence>
<keyword evidence="4 6" id="KW-1133">Transmembrane helix</keyword>
<feature type="domain" description="Major facilitator superfamily (MFS) profile" evidence="7">
    <location>
        <begin position="49"/>
        <end position="458"/>
    </location>
</feature>
<keyword evidence="3 6" id="KW-0812">Transmembrane</keyword>
<dbReference type="Proteomes" id="UP001172684">
    <property type="component" value="Unassembled WGS sequence"/>
</dbReference>
<feature type="transmembrane region" description="Helical" evidence="6">
    <location>
        <begin position="141"/>
        <end position="163"/>
    </location>
</feature>
<gene>
    <name evidence="8" type="ORF">H2201_006475</name>
</gene>
<keyword evidence="2" id="KW-0813">Transport</keyword>
<feature type="transmembrane region" description="Helical" evidence="6">
    <location>
        <begin position="175"/>
        <end position="196"/>
    </location>
</feature>
<evidence type="ECO:0000256" key="1">
    <source>
        <dbReference type="ARBA" id="ARBA00004141"/>
    </source>
</evidence>
<reference evidence="8" key="1">
    <citation type="submission" date="2022-10" db="EMBL/GenBank/DDBJ databases">
        <title>Culturing micro-colonial fungi from biological soil crusts in the Mojave desert and describing Neophaeococcomyces mojavensis, and introducing the new genera and species Taxawa tesnikishii.</title>
        <authorList>
            <person name="Kurbessoian T."/>
            <person name="Stajich J.E."/>
        </authorList>
    </citation>
    <scope>NUCLEOTIDE SEQUENCE</scope>
    <source>
        <strain evidence="8">TK_1</strain>
    </source>
</reference>
<evidence type="ECO:0000259" key="7">
    <source>
        <dbReference type="PROSITE" id="PS50850"/>
    </source>
</evidence>
<evidence type="ECO:0000256" key="2">
    <source>
        <dbReference type="ARBA" id="ARBA00022448"/>
    </source>
</evidence>
<organism evidence="8 9">
    <name type="scientific">Coniosporium apollinis</name>
    <dbReference type="NCBI Taxonomy" id="61459"/>
    <lineage>
        <taxon>Eukaryota</taxon>
        <taxon>Fungi</taxon>
        <taxon>Dikarya</taxon>
        <taxon>Ascomycota</taxon>
        <taxon>Pezizomycotina</taxon>
        <taxon>Dothideomycetes</taxon>
        <taxon>Dothideomycetes incertae sedis</taxon>
        <taxon>Coniosporium</taxon>
    </lineage>
</organism>
<feature type="transmembrane region" description="Helical" evidence="6">
    <location>
        <begin position="400"/>
        <end position="421"/>
    </location>
</feature>
<feature type="transmembrane region" description="Helical" evidence="6">
    <location>
        <begin position="366"/>
        <end position="388"/>
    </location>
</feature>